<name>A0A0E9T5D9_ANGAN</name>
<evidence type="ECO:0000256" key="1">
    <source>
        <dbReference type="SAM" id="MobiDB-lite"/>
    </source>
</evidence>
<proteinExistence type="predicted"/>
<accession>A0A0E9T5D9</accession>
<organism evidence="2">
    <name type="scientific">Anguilla anguilla</name>
    <name type="common">European freshwater eel</name>
    <name type="synonym">Muraena anguilla</name>
    <dbReference type="NCBI Taxonomy" id="7936"/>
    <lineage>
        <taxon>Eukaryota</taxon>
        <taxon>Metazoa</taxon>
        <taxon>Chordata</taxon>
        <taxon>Craniata</taxon>
        <taxon>Vertebrata</taxon>
        <taxon>Euteleostomi</taxon>
        <taxon>Actinopterygii</taxon>
        <taxon>Neopterygii</taxon>
        <taxon>Teleostei</taxon>
        <taxon>Anguilliformes</taxon>
        <taxon>Anguillidae</taxon>
        <taxon>Anguilla</taxon>
    </lineage>
</organism>
<reference evidence="2" key="1">
    <citation type="submission" date="2014-11" db="EMBL/GenBank/DDBJ databases">
        <authorList>
            <person name="Amaro Gonzalez C."/>
        </authorList>
    </citation>
    <scope>NUCLEOTIDE SEQUENCE</scope>
</reference>
<reference evidence="2" key="2">
    <citation type="journal article" date="2015" name="Fish Shellfish Immunol.">
        <title>Early steps in the European eel (Anguilla anguilla)-Vibrio vulnificus interaction in the gills: Role of the RtxA13 toxin.</title>
        <authorList>
            <person name="Callol A."/>
            <person name="Pajuelo D."/>
            <person name="Ebbesson L."/>
            <person name="Teles M."/>
            <person name="MacKenzie S."/>
            <person name="Amaro C."/>
        </authorList>
    </citation>
    <scope>NUCLEOTIDE SEQUENCE</scope>
</reference>
<sequence>MSVKAEQGQTDTKKGPRNASLLSEKRCSH</sequence>
<protein>
    <submittedName>
        <fullName evidence="2">Uncharacterized protein</fullName>
    </submittedName>
</protein>
<feature type="region of interest" description="Disordered" evidence="1">
    <location>
        <begin position="1"/>
        <end position="29"/>
    </location>
</feature>
<dbReference type="AlphaFoldDB" id="A0A0E9T5D9"/>
<evidence type="ECO:0000313" key="2">
    <source>
        <dbReference type="EMBL" id="JAH48824.1"/>
    </source>
</evidence>
<dbReference type="EMBL" id="GBXM01059753">
    <property type="protein sequence ID" value="JAH48824.1"/>
    <property type="molecule type" value="Transcribed_RNA"/>
</dbReference>